<dbReference type="InterPro" id="IPR003660">
    <property type="entry name" value="HAMP_dom"/>
</dbReference>
<dbReference type="SUPFAM" id="SSF55874">
    <property type="entry name" value="ATPase domain of HSP90 chaperone/DNA topoisomerase II/histidine kinase"/>
    <property type="match status" value="1"/>
</dbReference>
<evidence type="ECO:0000313" key="17">
    <source>
        <dbReference type="EMBL" id="MBD0384675.1"/>
    </source>
</evidence>
<evidence type="ECO:0000259" key="15">
    <source>
        <dbReference type="PROSITE" id="PS50109"/>
    </source>
</evidence>
<evidence type="ECO:0000256" key="10">
    <source>
        <dbReference type="ARBA" id="ARBA00022840"/>
    </source>
</evidence>
<evidence type="ECO:0000256" key="14">
    <source>
        <dbReference type="SAM" id="Phobius"/>
    </source>
</evidence>
<evidence type="ECO:0000256" key="3">
    <source>
        <dbReference type="ARBA" id="ARBA00012438"/>
    </source>
</evidence>
<keyword evidence="4" id="KW-1003">Cell membrane</keyword>
<dbReference type="InterPro" id="IPR005467">
    <property type="entry name" value="His_kinase_dom"/>
</dbReference>
<sequence>MKLSIQYKILLSFSIVAFVGLSSLLFAADRITAQNVSQLIHKDMIEARKTLDTYVIQYFLLNNMVLDKMTLDAEADHLAKGLSAQMEGDIAIYDSHGNPRSVSLPFAQASGDDLAKALTLKGETAYTVTHGENKVTAALSYPIESNSQMLGIMRYSKDYTELYQSNRRFTSILNLLAIGIFVFILLTSFVIARQITKPIRILSRSTEQISTGDFNLAIQIGSRDEMGELADRFGRMARRIEGQIEIIKKDRDALKEAQAQSKAFFDNVTHELKTPLTSILGYAQVLKDNGFHDKDFFDKGISYIINESHRLHRMVIDILQLSKASSHEFAYHVETVDLSTLIRDTCDEMRLRGKRFKIEISCDVADDLFLQGDKDKCKEVLINLLDNAMKYGKVNATIQVEAFKREDAIFLKVKDQGDGIPEEHIARVFEPFYTVSQRKVREKGSAGLGLAIVKSIVESHGGRIWINSKPGEGTEVVIQFGGVQNG</sequence>
<evidence type="ECO:0000256" key="1">
    <source>
        <dbReference type="ARBA" id="ARBA00000085"/>
    </source>
</evidence>
<dbReference type="Gene3D" id="3.30.565.10">
    <property type="entry name" value="Histidine kinase-like ATPase, C-terminal domain"/>
    <property type="match status" value="1"/>
</dbReference>
<dbReference type="InterPro" id="IPR036890">
    <property type="entry name" value="HATPase_C_sf"/>
</dbReference>
<keyword evidence="18" id="KW-1185">Reference proteome</keyword>
<dbReference type="InterPro" id="IPR036097">
    <property type="entry name" value="HisK_dim/P_sf"/>
</dbReference>
<dbReference type="InterPro" id="IPR004358">
    <property type="entry name" value="Sig_transdc_His_kin-like_C"/>
</dbReference>
<evidence type="ECO:0000256" key="12">
    <source>
        <dbReference type="ARBA" id="ARBA00023012"/>
    </source>
</evidence>
<proteinExistence type="predicted"/>
<reference evidence="17" key="1">
    <citation type="submission" date="2020-09" db="EMBL/GenBank/DDBJ databases">
        <title>Draft Genome Sequence of Paenibacillus sp. WST5.</title>
        <authorList>
            <person name="Bao Z."/>
        </authorList>
    </citation>
    <scope>NUCLEOTIDE SEQUENCE</scope>
    <source>
        <strain evidence="17">WST5</strain>
    </source>
</reference>
<keyword evidence="7 14" id="KW-0812">Transmembrane</keyword>
<evidence type="ECO:0000313" key="18">
    <source>
        <dbReference type="Proteomes" id="UP000650466"/>
    </source>
</evidence>
<dbReference type="PANTHER" id="PTHR45528:SF10">
    <property type="entry name" value="METHYL-ACCEPTING CHEMOTAXIS PROTEIN"/>
    <property type="match status" value="1"/>
</dbReference>
<dbReference type="Pfam" id="PF00512">
    <property type="entry name" value="HisKA"/>
    <property type="match status" value="1"/>
</dbReference>
<organism evidence="17 18">
    <name type="scientific">Paenibacillus sedimenti</name>
    <dbReference type="NCBI Taxonomy" id="2770274"/>
    <lineage>
        <taxon>Bacteria</taxon>
        <taxon>Bacillati</taxon>
        <taxon>Bacillota</taxon>
        <taxon>Bacilli</taxon>
        <taxon>Bacillales</taxon>
        <taxon>Paenibacillaceae</taxon>
        <taxon>Paenibacillus</taxon>
    </lineage>
</organism>
<dbReference type="Pfam" id="PF00672">
    <property type="entry name" value="HAMP"/>
    <property type="match status" value="1"/>
</dbReference>
<dbReference type="EMBL" id="JACVVD010000023">
    <property type="protein sequence ID" value="MBD0384675.1"/>
    <property type="molecule type" value="Genomic_DNA"/>
</dbReference>
<dbReference type="Proteomes" id="UP000650466">
    <property type="component" value="Unassembled WGS sequence"/>
</dbReference>
<comment type="catalytic activity">
    <reaction evidence="1">
        <text>ATP + protein L-histidine = ADP + protein N-phospho-L-histidine.</text>
        <dbReference type="EC" id="2.7.13.3"/>
    </reaction>
</comment>
<evidence type="ECO:0000259" key="16">
    <source>
        <dbReference type="PROSITE" id="PS50885"/>
    </source>
</evidence>
<dbReference type="GO" id="GO:0005886">
    <property type="term" value="C:plasma membrane"/>
    <property type="evidence" value="ECO:0007669"/>
    <property type="project" value="UniProtKB-SubCell"/>
</dbReference>
<dbReference type="InterPro" id="IPR003594">
    <property type="entry name" value="HATPase_dom"/>
</dbReference>
<keyword evidence="10" id="KW-0067">ATP-binding</keyword>
<feature type="domain" description="Histidine kinase" evidence="15">
    <location>
        <begin position="267"/>
        <end position="484"/>
    </location>
</feature>
<dbReference type="SUPFAM" id="SSF47384">
    <property type="entry name" value="Homodimeric domain of signal transducing histidine kinase"/>
    <property type="match status" value="1"/>
</dbReference>
<keyword evidence="5" id="KW-0597">Phosphoprotein</keyword>
<feature type="transmembrane region" description="Helical" evidence="14">
    <location>
        <begin position="172"/>
        <end position="192"/>
    </location>
</feature>
<dbReference type="AlphaFoldDB" id="A0A926KVA4"/>
<keyword evidence="12" id="KW-0902">Two-component regulatory system</keyword>
<keyword evidence="8" id="KW-0547">Nucleotide-binding</keyword>
<dbReference type="PRINTS" id="PR00344">
    <property type="entry name" value="BCTRLSENSOR"/>
</dbReference>
<dbReference type="RefSeq" id="WP_188178435.1">
    <property type="nucleotide sequence ID" value="NZ_JACVVD010000023.1"/>
</dbReference>
<name>A0A926KVA4_9BACL</name>
<dbReference type="PROSITE" id="PS50885">
    <property type="entry name" value="HAMP"/>
    <property type="match status" value="1"/>
</dbReference>
<dbReference type="SMART" id="SM00387">
    <property type="entry name" value="HATPase_c"/>
    <property type="match status" value="1"/>
</dbReference>
<evidence type="ECO:0000256" key="5">
    <source>
        <dbReference type="ARBA" id="ARBA00022553"/>
    </source>
</evidence>
<keyword evidence="9 17" id="KW-0418">Kinase</keyword>
<comment type="subcellular location">
    <subcellularLocation>
        <location evidence="2">Cell membrane</location>
        <topology evidence="2">Multi-pass membrane protein</topology>
    </subcellularLocation>
</comment>
<dbReference type="EC" id="2.7.13.3" evidence="3"/>
<feature type="domain" description="HAMP" evidence="16">
    <location>
        <begin position="193"/>
        <end position="245"/>
    </location>
</feature>
<evidence type="ECO:0000256" key="9">
    <source>
        <dbReference type="ARBA" id="ARBA00022777"/>
    </source>
</evidence>
<dbReference type="SMART" id="SM00388">
    <property type="entry name" value="HisKA"/>
    <property type="match status" value="1"/>
</dbReference>
<protein>
    <recommendedName>
        <fullName evidence="3">histidine kinase</fullName>
        <ecNumber evidence="3">2.7.13.3</ecNumber>
    </recommendedName>
</protein>
<dbReference type="SUPFAM" id="SSF158472">
    <property type="entry name" value="HAMP domain-like"/>
    <property type="match status" value="1"/>
</dbReference>
<keyword evidence="13 14" id="KW-0472">Membrane</keyword>
<dbReference type="GO" id="GO:0000155">
    <property type="term" value="F:phosphorelay sensor kinase activity"/>
    <property type="evidence" value="ECO:0007669"/>
    <property type="project" value="InterPro"/>
</dbReference>
<dbReference type="PROSITE" id="PS50109">
    <property type="entry name" value="HIS_KIN"/>
    <property type="match status" value="1"/>
</dbReference>
<evidence type="ECO:0000256" key="13">
    <source>
        <dbReference type="ARBA" id="ARBA00023136"/>
    </source>
</evidence>
<dbReference type="CDD" id="cd06225">
    <property type="entry name" value="HAMP"/>
    <property type="match status" value="1"/>
</dbReference>
<evidence type="ECO:0000256" key="8">
    <source>
        <dbReference type="ARBA" id="ARBA00022741"/>
    </source>
</evidence>
<comment type="caution">
    <text evidence="17">The sequence shown here is derived from an EMBL/GenBank/DDBJ whole genome shotgun (WGS) entry which is preliminary data.</text>
</comment>
<dbReference type="Pfam" id="PF02518">
    <property type="entry name" value="HATPase_c"/>
    <property type="match status" value="1"/>
</dbReference>
<dbReference type="FunFam" id="3.30.565.10:FF:000006">
    <property type="entry name" value="Sensor histidine kinase WalK"/>
    <property type="match status" value="1"/>
</dbReference>
<evidence type="ECO:0000256" key="4">
    <source>
        <dbReference type="ARBA" id="ARBA00022475"/>
    </source>
</evidence>
<dbReference type="FunFam" id="1.10.287.130:FF:000001">
    <property type="entry name" value="Two-component sensor histidine kinase"/>
    <property type="match status" value="1"/>
</dbReference>
<dbReference type="Gene3D" id="6.10.340.10">
    <property type="match status" value="1"/>
</dbReference>
<dbReference type="SMART" id="SM00304">
    <property type="entry name" value="HAMP"/>
    <property type="match status" value="1"/>
</dbReference>
<evidence type="ECO:0000256" key="2">
    <source>
        <dbReference type="ARBA" id="ARBA00004651"/>
    </source>
</evidence>
<evidence type="ECO:0000256" key="11">
    <source>
        <dbReference type="ARBA" id="ARBA00022989"/>
    </source>
</evidence>
<evidence type="ECO:0000256" key="7">
    <source>
        <dbReference type="ARBA" id="ARBA00022692"/>
    </source>
</evidence>
<dbReference type="Gene3D" id="1.10.287.130">
    <property type="match status" value="1"/>
</dbReference>
<accession>A0A926KVA4</accession>
<dbReference type="PANTHER" id="PTHR45528">
    <property type="entry name" value="SENSOR HISTIDINE KINASE CPXA"/>
    <property type="match status" value="1"/>
</dbReference>
<evidence type="ECO:0000256" key="6">
    <source>
        <dbReference type="ARBA" id="ARBA00022679"/>
    </source>
</evidence>
<dbReference type="CDD" id="cd00082">
    <property type="entry name" value="HisKA"/>
    <property type="match status" value="1"/>
</dbReference>
<dbReference type="InterPro" id="IPR003661">
    <property type="entry name" value="HisK_dim/P_dom"/>
</dbReference>
<keyword evidence="6" id="KW-0808">Transferase</keyword>
<dbReference type="GO" id="GO:0005524">
    <property type="term" value="F:ATP binding"/>
    <property type="evidence" value="ECO:0007669"/>
    <property type="project" value="UniProtKB-KW"/>
</dbReference>
<dbReference type="CDD" id="cd00075">
    <property type="entry name" value="HATPase"/>
    <property type="match status" value="1"/>
</dbReference>
<keyword evidence="11 14" id="KW-1133">Transmembrane helix</keyword>
<dbReference type="InterPro" id="IPR050398">
    <property type="entry name" value="HssS/ArlS-like"/>
</dbReference>
<gene>
    <name evidence="17" type="ORF">ICC18_32055</name>
</gene>